<evidence type="ECO:0000256" key="6">
    <source>
        <dbReference type="ARBA" id="ARBA00022918"/>
    </source>
</evidence>
<evidence type="ECO:0000256" key="3">
    <source>
        <dbReference type="ARBA" id="ARBA00022722"/>
    </source>
</evidence>
<organism evidence="8 9">
    <name type="scientific">Holothuria leucospilota</name>
    <name type="common">Black long sea cucumber</name>
    <name type="synonym">Mertensiothuria leucospilota</name>
    <dbReference type="NCBI Taxonomy" id="206669"/>
    <lineage>
        <taxon>Eukaryota</taxon>
        <taxon>Metazoa</taxon>
        <taxon>Echinodermata</taxon>
        <taxon>Eleutherozoa</taxon>
        <taxon>Echinozoa</taxon>
        <taxon>Holothuroidea</taxon>
        <taxon>Aspidochirotacea</taxon>
        <taxon>Aspidochirotida</taxon>
        <taxon>Holothuriidae</taxon>
        <taxon>Holothuria</taxon>
    </lineage>
</organism>
<evidence type="ECO:0000256" key="4">
    <source>
        <dbReference type="ARBA" id="ARBA00022759"/>
    </source>
</evidence>
<dbReference type="GO" id="GO:0004519">
    <property type="term" value="F:endonuclease activity"/>
    <property type="evidence" value="ECO:0007669"/>
    <property type="project" value="UniProtKB-KW"/>
</dbReference>
<evidence type="ECO:0000256" key="5">
    <source>
        <dbReference type="ARBA" id="ARBA00022801"/>
    </source>
</evidence>
<dbReference type="AlphaFoldDB" id="A0A9Q1BP93"/>
<keyword evidence="5" id="KW-0378">Hydrolase</keyword>
<evidence type="ECO:0000256" key="1">
    <source>
        <dbReference type="ARBA" id="ARBA00022679"/>
    </source>
</evidence>
<feature type="domain" description="Reverse transcriptase RNase H-like" evidence="7">
    <location>
        <begin position="5"/>
        <end position="82"/>
    </location>
</feature>
<evidence type="ECO:0000313" key="9">
    <source>
        <dbReference type="Proteomes" id="UP001152320"/>
    </source>
</evidence>
<keyword evidence="2" id="KW-0548">Nucleotidyltransferase</keyword>
<dbReference type="InterPro" id="IPR050951">
    <property type="entry name" value="Retrovirus_Pol_polyprotein"/>
</dbReference>
<dbReference type="Pfam" id="PF17917">
    <property type="entry name" value="RT_RNaseH"/>
    <property type="match status" value="1"/>
</dbReference>
<evidence type="ECO:0000259" key="7">
    <source>
        <dbReference type="Pfam" id="PF17917"/>
    </source>
</evidence>
<gene>
    <name evidence="8" type="ORF">HOLleu_26646</name>
</gene>
<keyword evidence="3" id="KW-0540">Nuclease</keyword>
<keyword evidence="9" id="KW-1185">Reference proteome</keyword>
<dbReference type="OrthoDB" id="2286242at2759"/>
<dbReference type="PANTHER" id="PTHR37984">
    <property type="entry name" value="PROTEIN CBG26694"/>
    <property type="match status" value="1"/>
</dbReference>
<dbReference type="Proteomes" id="UP001152320">
    <property type="component" value="Chromosome 13"/>
</dbReference>
<accession>A0A9Q1BP93</accession>
<protein>
    <recommendedName>
        <fullName evidence="7">Reverse transcriptase RNase H-like domain-containing protein</fullName>
    </recommendedName>
</protein>
<keyword evidence="6" id="KW-0695">RNA-directed DNA polymerase</keyword>
<dbReference type="SUPFAM" id="SSF56672">
    <property type="entry name" value="DNA/RNA polymerases"/>
    <property type="match status" value="1"/>
</dbReference>
<dbReference type="InterPro" id="IPR043502">
    <property type="entry name" value="DNA/RNA_pol_sf"/>
</dbReference>
<dbReference type="GO" id="GO:0016787">
    <property type="term" value="F:hydrolase activity"/>
    <property type="evidence" value="ECO:0007669"/>
    <property type="project" value="UniProtKB-KW"/>
</dbReference>
<comment type="caution">
    <text evidence="8">The sequence shown here is derived from an EMBL/GenBank/DDBJ whole genome shotgun (WGS) entry which is preliminary data.</text>
</comment>
<dbReference type="CDD" id="cd09274">
    <property type="entry name" value="RNase_HI_RT_Ty3"/>
    <property type="match status" value="1"/>
</dbReference>
<reference evidence="8" key="1">
    <citation type="submission" date="2021-10" db="EMBL/GenBank/DDBJ databases">
        <title>Tropical sea cucumber genome reveals ecological adaptation and Cuvierian tubules defense mechanism.</title>
        <authorList>
            <person name="Chen T."/>
        </authorList>
    </citation>
    <scope>NUCLEOTIDE SEQUENCE</scope>
    <source>
        <strain evidence="8">Nanhai2018</strain>
        <tissue evidence="8">Muscle</tissue>
    </source>
</reference>
<evidence type="ECO:0000256" key="2">
    <source>
        <dbReference type="ARBA" id="ARBA00022695"/>
    </source>
</evidence>
<dbReference type="GO" id="GO:0003964">
    <property type="term" value="F:RNA-directed DNA polymerase activity"/>
    <property type="evidence" value="ECO:0007669"/>
    <property type="project" value="UniProtKB-KW"/>
</dbReference>
<evidence type="ECO:0000313" key="8">
    <source>
        <dbReference type="EMBL" id="KAJ8030281.1"/>
    </source>
</evidence>
<dbReference type="EMBL" id="JAIZAY010000013">
    <property type="protein sequence ID" value="KAJ8030281.1"/>
    <property type="molecule type" value="Genomic_DNA"/>
</dbReference>
<name>A0A9Q1BP93_HOLLE</name>
<dbReference type="InterPro" id="IPR041373">
    <property type="entry name" value="RT_RNaseH"/>
</dbReference>
<keyword evidence="4" id="KW-0255">Endonuclease</keyword>
<dbReference type="PANTHER" id="PTHR37984:SF5">
    <property type="entry name" value="PROTEIN NYNRIN-LIKE"/>
    <property type="match status" value="1"/>
</dbReference>
<keyword evidence="1" id="KW-0808">Transferase</keyword>
<sequence length="179" mass="20554">MQDGKPVAYASRSLLTQTECQYTQIEKELLVVVFSLEHFSQYIYGTKVTIESDHKQLESIENKLLASAPPRLRRMLLQIQKYDFTLVYKSGKDMILADTLSRVYTPYVSSSDLEKDIACYVYTVISSLPASDSRLEEIQEEIKKDQEVVKLQAVVLQGWPEKKSIGFRTIGTLRMKHHS</sequence>
<proteinExistence type="predicted"/>